<dbReference type="PANTHER" id="PTHR11785:SF303">
    <property type="entry name" value="Y+L AMINO ACID TRANSPORTER 1"/>
    <property type="match status" value="1"/>
</dbReference>
<dbReference type="GO" id="GO:0000821">
    <property type="term" value="P:regulation of arginine metabolic process"/>
    <property type="evidence" value="ECO:0007669"/>
    <property type="project" value="TreeGrafter"/>
</dbReference>
<keyword evidence="1" id="KW-0812">Transmembrane</keyword>
<dbReference type="GeneTree" id="ENSGT00940000160134"/>
<keyword evidence="1" id="KW-1133">Transmembrane helix</keyword>
<keyword evidence="3" id="KW-1185">Reference proteome</keyword>
<reference evidence="2" key="1">
    <citation type="submission" date="2025-08" db="UniProtKB">
        <authorList>
            <consortium name="Ensembl"/>
        </authorList>
    </citation>
    <scope>IDENTIFICATION</scope>
</reference>
<evidence type="ECO:0000256" key="1">
    <source>
        <dbReference type="SAM" id="Phobius"/>
    </source>
</evidence>
<feature type="transmembrane region" description="Helical" evidence="1">
    <location>
        <begin position="138"/>
        <end position="158"/>
    </location>
</feature>
<organism evidence="2 3">
    <name type="scientific">Cyclopterus lumpus</name>
    <name type="common">Lumpsucker</name>
    <dbReference type="NCBI Taxonomy" id="8103"/>
    <lineage>
        <taxon>Eukaryota</taxon>
        <taxon>Metazoa</taxon>
        <taxon>Chordata</taxon>
        <taxon>Craniata</taxon>
        <taxon>Vertebrata</taxon>
        <taxon>Euteleostomi</taxon>
        <taxon>Actinopterygii</taxon>
        <taxon>Neopterygii</taxon>
        <taxon>Teleostei</taxon>
        <taxon>Neoteleostei</taxon>
        <taxon>Acanthomorphata</taxon>
        <taxon>Eupercaria</taxon>
        <taxon>Perciformes</taxon>
        <taxon>Cottioidei</taxon>
        <taxon>Cottales</taxon>
        <taxon>Cyclopteridae</taxon>
        <taxon>Cyclopterus</taxon>
    </lineage>
</organism>
<accession>A0A8C2XEE8</accession>
<reference evidence="2" key="2">
    <citation type="submission" date="2025-09" db="UniProtKB">
        <authorList>
            <consortium name="Ensembl"/>
        </authorList>
    </citation>
    <scope>IDENTIFICATION</scope>
</reference>
<dbReference type="InterPro" id="IPR050598">
    <property type="entry name" value="AminoAcid_Transporter"/>
</dbReference>
<dbReference type="GO" id="GO:0015179">
    <property type="term" value="F:L-amino acid transmembrane transporter activity"/>
    <property type="evidence" value="ECO:0007669"/>
    <property type="project" value="TreeGrafter"/>
</dbReference>
<keyword evidence="1" id="KW-0472">Membrane</keyword>
<dbReference type="AlphaFoldDB" id="A0A8C2XEE8"/>
<dbReference type="Proteomes" id="UP000694565">
    <property type="component" value="Unplaced"/>
</dbReference>
<dbReference type="GO" id="GO:0015174">
    <property type="term" value="F:basic amino acid transmembrane transporter activity"/>
    <property type="evidence" value="ECO:0007669"/>
    <property type="project" value="TreeGrafter"/>
</dbReference>
<evidence type="ECO:0000313" key="3">
    <source>
        <dbReference type="Proteomes" id="UP000694565"/>
    </source>
</evidence>
<feature type="transmembrane region" description="Helical" evidence="1">
    <location>
        <begin position="164"/>
        <end position="185"/>
    </location>
</feature>
<name>A0A8C2XEE8_CYCLU</name>
<dbReference type="Ensembl" id="ENSCLMT00005014813.1">
    <property type="protein sequence ID" value="ENSCLMP00005013868.1"/>
    <property type="gene ID" value="ENSCLMG00005007338.1"/>
</dbReference>
<proteinExistence type="predicted"/>
<protein>
    <submittedName>
        <fullName evidence="2">Solute carrier family 7 member 7</fullName>
    </submittedName>
</protein>
<dbReference type="Gene3D" id="1.20.1740.10">
    <property type="entry name" value="Amino acid/polyamine transporter I"/>
    <property type="match status" value="1"/>
</dbReference>
<dbReference type="PANTHER" id="PTHR11785">
    <property type="entry name" value="AMINO ACID TRANSPORTER"/>
    <property type="match status" value="1"/>
</dbReference>
<evidence type="ECO:0000313" key="2">
    <source>
        <dbReference type="Ensembl" id="ENSCLMP00005013868.1"/>
    </source>
</evidence>
<sequence length="205" mass="23046">MPIVTVIYILTNVAYYTFADQVFGVMNWTIPLAVALSCFGGPQRLHPGFLQVRVFFVGSREGHLPDYLCMIHVHRYTPVPALLFNGIMALIYLCVEDVLQADQLLQLQLLVLCRSVHFGATVSALEAADRKRPLKLSLFFPIIFCVLSVFLVVVPLYSDTINSLIGIGIALSGVPVYFLCIYTPARKRPQRLRSLIGEMKRLQRC</sequence>